<dbReference type="GO" id="GO:0003723">
    <property type="term" value="F:RNA binding"/>
    <property type="evidence" value="ECO:0000318"/>
    <property type="project" value="GO_Central"/>
</dbReference>
<evidence type="ECO:0000256" key="4">
    <source>
        <dbReference type="ARBA" id="ARBA00022801"/>
    </source>
</evidence>
<dbReference type="eggNOG" id="KOG1804">
    <property type="taxonomic scope" value="Eukaryota"/>
</dbReference>
<dbReference type="InterPro" id="IPR049080">
    <property type="entry name" value="MOV-10-like_beta-barrel"/>
</dbReference>
<dbReference type="Gene3D" id="3.40.50.300">
    <property type="entry name" value="P-loop containing nucleotide triphosphate hydrolases"/>
    <property type="match status" value="1"/>
</dbReference>
<dbReference type="Pfam" id="PF21634">
    <property type="entry name" value="MOV-10_beta-barrel"/>
    <property type="match status" value="1"/>
</dbReference>
<reference evidence="9 10" key="1">
    <citation type="journal article" date="2013" name="Genome Biol.">
        <title>The genome sequence of the most widely cultivated cacao type and its use to identify candidate genes regulating pod color.</title>
        <authorList>
            <person name="Motamayor J.C."/>
            <person name="Mockaitis K."/>
            <person name="Schmutz J."/>
            <person name="Haiminen N."/>
            <person name="Iii D.L."/>
            <person name="Cornejo O."/>
            <person name="Findley S.D."/>
            <person name="Zheng P."/>
            <person name="Utro F."/>
            <person name="Royaert S."/>
            <person name="Saski C."/>
            <person name="Jenkins J."/>
            <person name="Podicheti R."/>
            <person name="Zhao M."/>
            <person name="Scheffler B.E."/>
            <person name="Stack J.C."/>
            <person name="Feltus F.A."/>
            <person name="Mustiga G.M."/>
            <person name="Amores F."/>
            <person name="Phillips W."/>
            <person name="Marelli J.P."/>
            <person name="May G.D."/>
            <person name="Shapiro H."/>
            <person name="Ma J."/>
            <person name="Bustamante C.D."/>
            <person name="Schnell R.J."/>
            <person name="Main D."/>
            <person name="Gilbert D."/>
            <person name="Parida L."/>
            <person name="Kuhn D.N."/>
        </authorList>
    </citation>
    <scope>NUCLEOTIDE SEQUENCE [LARGE SCALE GENOMIC DNA]</scope>
    <source>
        <strain evidence="10">cv. Matina 1-6</strain>
    </source>
</reference>
<keyword evidence="3" id="KW-0547">Nucleotide-binding</keyword>
<dbReference type="GO" id="GO:0016787">
    <property type="term" value="F:hydrolase activity"/>
    <property type="evidence" value="ECO:0007669"/>
    <property type="project" value="UniProtKB-KW"/>
</dbReference>
<dbReference type="Gramene" id="EOX99081">
    <property type="protein sequence ID" value="EOX99081"/>
    <property type="gene ID" value="TCM_007697"/>
</dbReference>
<evidence type="ECO:0000313" key="10">
    <source>
        <dbReference type="Proteomes" id="UP000026915"/>
    </source>
</evidence>
<dbReference type="GO" id="GO:0005524">
    <property type="term" value="F:ATP binding"/>
    <property type="evidence" value="ECO:0007669"/>
    <property type="project" value="UniProtKB-KW"/>
</dbReference>
<sequence length="707" mass="78680">MSFLLEFLKCALCCEDEHVDGSCEDECSDVSDNETSFSNIYSTTRIYNTFSSWVSTPSSSIDESSSVTRTRNYPQHYLNSSLSSSLLNPTRKESTWQSRPSDVPVEYRVVLGSETNNPSSIGSLYLKSVDRIYQVPQNPRSSGTYNIHSSPTPTKPPQSSTKLILAPCSPSPSSLKPPTSSPKPPASSKLSPSSPKPPTPSKPSMWSPKPSSSSSKPSSSSSMPSSSSSNPLPSLKPTLSPVPSYFVDQQGKGKYTWADPKDTLPIYKIPKDIEDLIKRDIVPEVLVKALSPSTYQDYFAALLYAEDYYIEKWSNFELMNVSLELHPASIYQKSGQNKYSNASNEMDNKTFVVFKVDSLSKKRPFLLSRDFVFAQPSGKKIEPFQGVIYRVVKSTTILVEFEEKFHSQHDPTCRYNIRFSFNRVCLKRAHQAIAAASTPAPLFQKFLFPNSVSQNLMPTSTSFHLYNHKLGQNEKSAVRRILNFRGPPPFLVKGPLCATCNDGSKSFSKQLSRTGLVIKEAVLQIYQRHQGSKILVCAPINSTCDMIMRSLNLEIPVSDMFRANAAFREREGVPIDILPSCLYEEETDCFTCPSLTELRNFRVILSTFISSYRLYDAGITAGHFSYIFLVDASSATEPETMVALANLADECTTVLVTGAPGNRSTCVRSDIARQKGLRRSYFERLCELGPYKNDNPMFTAQLAKSVS</sequence>
<dbReference type="GO" id="GO:0031048">
    <property type="term" value="P:regulatory ncRNA-mediated heterochromatin formation"/>
    <property type="evidence" value="ECO:0000318"/>
    <property type="project" value="GO_Central"/>
</dbReference>
<keyword evidence="5" id="KW-0347">Helicase</keyword>
<proteinExistence type="predicted"/>
<feature type="compositionally biased region" description="Polar residues" evidence="7">
    <location>
        <begin position="136"/>
        <end position="148"/>
    </location>
</feature>
<dbReference type="InParanoid" id="A0A061E3Z7"/>
<keyword evidence="6" id="KW-0067">ATP-binding</keyword>
<evidence type="ECO:0000259" key="8">
    <source>
        <dbReference type="Pfam" id="PF21634"/>
    </source>
</evidence>
<evidence type="ECO:0000256" key="3">
    <source>
        <dbReference type="ARBA" id="ARBA00022741"/>
    </source>
</evidence>
<feature type="compositionally biased region" description="Low complexity" evidence="7">
    <location>
        <begin position="202"/>
        <end position="235"/>
    </location>
</feature>
<protein>
    <submittedName>
        <fullName evidence="9">P-loop containing nucleoside triphosphate hydrolases superfamily protein, putative</fullName>
    </submittedName>
</protein>
<organism evidence="9 10">
    <name type="scientific">Theobroma cacao</name>
    <name type="common">Cacao</name>
    <name type="synonym">Cocoa</name>
    <dbReference type="NCBI Taxonomy" id="3641"/>
    <lineage>
        <taxon>Eukaryota</taxon>
        <taxon>Viridiplantae</taxon>
        <taxon>Streptophyta</taxon>
        <taxon>Embryophyta</taxon>
        <taxon>Tracheophyta</taxon>
        <taxon>Spermatophyta</taxon>
        <taxon>Magnoliopsida</taxon>
        <taxon>eudicotyledons</taxon>
        <taxon>Gunneridae</taxon>
        <taxon>Pentapetalae</taxon>
        <taxon>rosids</taxon>
        <taxon>malvids</taxon>
        <taxon>Malvales</taxon>
        <taxon>Malvaceae</taxon>
        <taxon>Byttnerioideae</taxon>
        <taxon>Theobroma</taxon>
    </lineage>
</organism>
<dbReference type="GO" id="GO:0004386">
    <property type="term" value="F:helicase activity"/>
    <property type="evidence" value="ECO:0007669"/>
    <property type="project" value="UniProtKB-KW"/>
</dbReference>
<feature type="region of interest" description="Disordered" evidence="7">
    <location>
        <begin position="136"/>
        <end position="235"/>
    </location>
</feature>
<feature type="domain" description="Helicase MOV-10-like beta-barrel" evidence="8">
    <location>
        <begin position="345"/>
        <end position="419"/>
    </location>
</feature>
<dbReference type="OMA" id="CELGPYK"/>
<evidence type="ECO:0000313" key="9">
    <source>
        <dbReference type="EMBL" id="EOX99081.1"/>
    </source>
</evidence>
<dbReference type="EMBL" id="CM001880">
    <property type="protein sequence ID" value="EOX99081.1"/>
    <property type="molecule type" value="Genomic_DNA"/>
</dbReference>
<accession>A0A061E3Z7</accession>
<dbReference type="Proteomes" id="UP000026915">
    <property type="component" value="Chromosome 2"/>
</dbReference>
<evidence type="ECO:0000256" key="1">
    <source>
        <dbReference type="ARBA" id="ARBA00004496"/>
    </source>
</evidence>
<name>A0A061E3Z7_THECC</name>
<dbReference type="PANTHER" id="PTHR45418:SF1">
    <property type="entry name" value="CANCER_TESTIS ANTIGEN 55"/>
    <property type="match status" value="1"/>
</dbReference>
<keyword evidence="4 9" id="KW-0378">Hydrolase</keyword>
<evidence type="ECO:0000256" key="6">
    <source>
        <dbReference type="ARBA" id="ARBA00022840"/>
    </source>
</evidence>
<dbReference type="InterPro" id="IPR027417">
    <property type="entry name" value="P-loop_NTPase"/>
</dbReference>
<gene>
    <name evidence="9" type="ORF">TCM_007697</name>
</gene>
<dbReference type="AlphaFoldDB" id="A0A061E3Z7"/>
<dbReference type="HOGENOM" id="CLU_015546_0_0_1"/>
<feature type="compositionally biased region" description="Low complexity" evidence="7">
    <location>
        <begin position="149"/>
        <end position="162"/>
    </location>
</feature>
<keyword evidence="10" id="KW-1185">Reference proteome</keyword>
<evidence type="ECO:0000256" key="7">
    <source>
        <dbReference type="SAM" id="MobiDB-lite"/>
    </source>
</evidence>
<evidence type="ECO:0000256" key="2">
    <source>
        <dbReference type="ARBA" id="ARBA00022490"/>
    </source>
</evidence>
<dbReference type="GO" id="GO:0031380">
    <property type="term" value="C:nuclear RNA-directed RNA polymerase complex"/>
    <property type="evidence" value="ECO:0000318"/>
    <property type="project" value="GO_Central"/>
</dbReference>
<dbReference type="PANTHER" id="PTHR45418">
    <property type="entry name" value="CANCER/TESTIS ANTIGEN 55"/>
    <property type="match status" value="1"/>
</dbReference>
<evidence type="ECO:0000256" key="5">
    <source>
        <dbReference type="ARBA" id="ARBA00022806"/>
    </source>
</evidence>
<keyword evidence="2" id="KW-0963">Cytoplasm</keyword>
<dbReference type="GO" id="GO:0005737">
    <property type="term" value="C:cytoplasm"/>
    <property type="evidence" value="ECO:0007669"/>
    <property type="project" value="UniProtKB-SubCell"/>
</dbReference>
<comment type="subcellular location">
    <subcellularLocation>
        <location evidence="1">Cytoplasm</location>
    </subcellularLocation>
</comment>